<gene>
    <name evidence="2" type="ORF">AZE42_01010</name>
</gene>
<dbReference type="AlphaFoldDB" id="A0A1J8Q526"/>
<feature type="region of interest" description="Disordered" evidence="1">
    <location>
        <begin position="64"/>
        <end position="86"/>
    </location>
</feature>
<dbReference type="OrthoDB" id="99432at2759"/>
<accession>A0A1J8Q526</accession>
<dbReference type="Proteomes" id="UP000183567">
    <property type="component" value="Unassembled WGS sequence"/>
</dbReference>
<evidence type="ECO:0000313" key="2">
    <source>
        <dbReference type="EMBL" id="OJA08400.1"/>
    </source>
</evidence>
<dbReference type="EMBL" id="LVVM01006306">
    <property type="protein sequence ID" value="OJA08400.1"/>
    <property type="molecule type" value="Genomic_DNA"/>
</dbReference>
<comment type="caution">
    <text evidence="2">The sequence shown here is derived from an EMBL/GenBank/DDBJ whole genome shotgun (WGS) entry which is preliminary data.</text>
</comment>
<proteinExistence type="predicted"/>
<organism evidence="2 3">
    <name type="scientific">Rhizopogon vesiculosus</name>
    <dbReference type="NCBI Taxonomy" id="180088"/>
    <lineage>
        <taxon>Eukaryota</taxon>
        <taxon>Fungi</taxon>
        <taxon>Dikarya</taxon>
        <taxon>Basidiomycota</taxon>
        <taxon>Agaricomycotina</taxon>
        <taxon>Agaricomycetes</taxon>
        <taxon>Agaricomycetidae</taxon>
        <taxon>Boletales</taxon>
        <taxon>Suillineae</taxon>
        <taxon>Rhizopogonaceae</taxon>
        <taxon>Rhizopogon</taxon>
    </lineage>
</organism>
<keyword evidence="3" id="KW-1185">Reference proteome</keyword>
<name>A0A1J8Q526_9AGAM</name>
<sequence>MLELGNVYARDNYGAWEPHPGVCQAVTSQSFHMERCSERMGSQPGLTYRRAGTYALSTPAEFNVGEGTPPPVPSGSHLPLCPTGTK</sequence>
<protein>
    <submittedName>
        <fullName evidence="2">Uncharacterized protein</fullName>
    </submittedName>
</protein>
<evidence type="ECO:0000256" key="1">
    <source>
        <dbReference type="SAM" id="MobiDB-lite"/>
    </source>
</evidence>
<evidence type="ECO:0000313" key="3">
    <source>
        <dbReference type="Proteomes" id="UP000183567"/>
    </source>
</evidence>
<reference evidence="2 3" key="1">
    <citation type="submission" date="2016-03" db="EMBL/GenBank/DDBJ databases">
        <title>Comparative genomics of the ectomycorrhizal sister species Rhizopogon vinicolor and Rhizopogon vesiculosus (Basidiomycota: Boletales) reveals a divergence of the mating type B locus.</title>
        <authorList>
            <person name="Mujic A.B."/>
            <person name="Kuo A."/>
            <person name="Tritt A."/>
            <person name="Lipzen A."/>
            <person name="Chen C."/>
            <person name="Johnson J."/>
            <person name="Sharma A."/>
            <person name="Barry K."/>
            <person name="Grigoriev I.V."/>
            <person name="Spatafora J.W."/>
        </authorList>
    </citation>
    <scope>NUCLEOTIDE SEQUENCE [LARGE SCALE GENOMIC DNA]</scope>
    <source>
        <strain evidence="2 3">AM-OR11-056</strain>
    </source>
</reference>